<feature type="transmembrane region" description="Helical" evidence="1">
    <location>
        <begin position="149"/>
        <end position="168"/>
    </location>
</feature>
<sequence length="246" mass="29361">MNDYYILLYGSLSGFIAEIVGNLSNYWKYMGHYHSDNPFLCSNGMFNNLDEKRIFIQQRLFNDLELKKLINKLLYDGKWNSLAWCLRFYIKERLYQNIIKEKSNQKYLLKYLKNKQSQFLQSFLLGSVAQLCFSSLFQIRNFLKSQIAFSFKSVYIGIIQFGTLFGTYDMIKMITKKEEKQKFFTVQIYLIAQFSSILACFSDSLFYYFINKSSRFYFFYGERILVSKNGLALFLFDWLSLRDEKA</sequence>
<evidence type="ECO:0000256" key="1">
    <source>
        <dbReference type="SAM" id="Phobius"/>
    </source>
</evidence>
<feature type="transmembrane region" description="Helical" evidence="1">
    <location>
        <begin position="119"/>
        <end position="137"/>
    </location>
</feature>
<dbReference type="AlphaFoldDB" id="A0A8S1U728"/>
<feature type="transmembrane region" description="Helical" evidence="1">
    <location>
        <begin position="188"/>
        <end position="210"/>
    </location>
</feature>
<keyword evidence="1" id="KW-0812">Transmembrane</keyword>
<keyword evidence="1" id="KW-0472">Membrane</keyword>
<reference evidence="2" key="1">
    <citation type="submission" date="2021-01" db="EMBL/GenBank/DDBJ databases">
        <authorList>
            <consortium name="Genoscope - CEA"/>
            <person name="William W."/>
        </authorList>
    </citation>
    <scope>NUCLEOTIDE SEQUENCE</scope>
</reference>
<evidence type="ECO:0008006" key="4">
    <source>
        <dbReference type="Google" id="ProtNLM"/>
    </source>
</evidence>
<proteinExistence type="predicted"/>
<dbReference type="OrthoDB" id="310176at2759"/>
<protein>
    <recommendedName>
        <fullName evidence="4">Transmembrane protein</fullName>
    </recommendedName>
</protein>
<comment type="caution">
    <text evidence="2">The sequence shown here is derived from an EMBL/GenBank/DDBJ whole genome shotgun (WGS) entry which is preliminary data.</text>
</comment>
<keyword evidence="3" id="KW-1185">Reference proteome</keyword>
<organism evidence="2 3">
    <name type="scientific">Paramecium pentaurelia</name>
    <dbReference type="NCBI Taxonomy" id="43138"/>
    <lineage>
        <taxon>Eukaryota</taxon>
        <taxon>Sar</taxon>
        <taxon>Alveolata</taxon>
        <taxon>Ciliophora</taxon>
        <taxon>Intramacronucleata</taxon>
        <taxon>Oligohymenophorea</taxon>
        <taxon>Peniculida</taxon>
        <taxon>Parameciidae</taxon>
        <taxon>Paramecium</taxon>
    </lineage>
</organism>
<dbReference type="Proteomes" id="UP000689195">
    <property type="component" value="Unassembled WGS sequence"/>
</dbReference>
<accession>A0A8S1U728</accession>
<gene>
    <name evidence="2" type="ORF">PPENT_87.1.T0320332</name>
</gene>
<name>A0A8S1U728_9CILI</name>
<evidence type="ECO:0000313" key="3">
    <source>
        <dbReference type="Proteomes" id="UP000689195"/>
    </source>
</evidence>
<feature type="transmembrane region" description="Helical" evidence="1">
    <location>
        <begin position="6"/>
        <end position="27"/>
    </location>
</feature>
<dbReference type="EMBL" id="CAJJDO010000032">
    <property type="protein sequence ID" value="CAD8159129.1"/>
    <property type="molecule type" value="Genomic_DNA"/>
</dbReference>
<evidence type="ECO:0000313" key="2">
    <source>
        <dbReference type="EMBL" id="CAD8159129.1"/>
    </source>
</evidence>
<keyword evidence="1" id="KW-1133">Transmembrane helix</keyword>